<reference evidence="1" key="1">
    <citation type="submission" date="2023-06" db="EMBL/GenBank/DDBJ databases">
        <title>Male Hemibagrus guttatus genome.</title>
        <authorList>
            <person name="Bian C."/>
        </authorList>
    </citation>
    <scope>NUCLEOTIDE SEQUENCE</scope>
    <source>
        <strain evidence="1">Male_cb2023</strain>
        <tissue evidence="1">Muscle</tissue>
    </source>
</reference>
<comment type="caution">
    <text evidence="1">The sequence shown here is derived from an EMBL/GenBank/DDBJ whole genome shotgun (WGS) entry which is preliminary data.</text>
</comment>
<evidence type="ECO:0008006" key="3">
    <source>
        <dbReference type="Google" id="ProtNLM"/>
    </source>
</evidence>
<dbReference type="PANTHER" id="PTHR47510">
    <property type="entry name" value="REVERSE TRANSCRIPTASE DOMAIN-CONTAINING PROTEIN"/>
    <property type="match status" value="1"/>
</dbReference>
<dbReference type="InterPro" id="IPR036691">
    <property type="entry name" value="Endo/exonu/phosph_ase_sf"/>
</dbReference>
<dbReference type="Gene3D" id="3.60.10.10">
    <property type="entry name" value="Endonuclease/exonuclease/phosphatase"/>
    <property type="match status" value="1"/>
</dbReference>
<dbReference type="AlphaFoldDB" id="A0AAE0PS57"/>
<gene>
    <name evidence="1" type="ORF">QTP70_008620</name>
</gene>
<keyword evidence="2" id="KW-1185">Reference proteome</keyword>
<accession>A0AAE0PS57</accession>
<dbReference type="PANTHER" id="PTHR47510:SF3">
    <property type="entry name" value="ENDO_EXONUCLEASE_PHOSPHATASE DOMAIN-CONTAINING PROTEIN"/>
    <property type="match status" value="1"/>
</dbReference>
<dbReference type="SUPFAM" id="SSF56219">
    <property type="entry name" value="DNase I-like"/>
    <property type="match status" value="1"/>
</dbReference>
<evidence type="ECO:0000313" key="2">
    <source>
        <dbReference type="Proteomes" id="UP001274896"/>
    </source>
</evidence>
<evidence type="ECO:0000313" key="1">
    <source>
        <dbReference type="EMBL" id="KAK3507146.1"/>
    </source>
</evidence>
<name>A0AAE0PS57_9TELE</name>
<dbReference type="EMBL" id="JAUCMX010000029">
    <property type="protein sequence ID" value="KAK3507146.1"/>
    <property type="molecule type" value="Genomic_DNA"/>
</dbReference>
<dbReference type="Proteomes" id="UP001274896">
    <property type="component" value="Unassembled WGS sequence"/>
</dbReference>
<proteinExistence type="predicted"/>
<organism evidence="1 2">
    <name type="scientific">Hemibagrus guttatus</name>
    <dbReference type="NCBI Taxonomy" id="175788"/>
    <lineage>
        <taxon>Eukaryota</taxon>
        <taxon>Metazoa</taxon>
        <taxon>Chordata</taxon>
        <taxon>Craniata</taxon>
        <taxon>Vertebrata</taxon>
        <taxon>Euteleostomi</taxon>
        <taxon>Actinopterygii</taxon>
        <taxon>Neopterygii</taxon>
        <taxon>Teleostei</taxon>
        <taxon>Ostariophysi</taxon>
        <taxon>Siluriformes</taxon>
        <taxon>Bagridae</taxon>
        <taxon>Hemibagrus</taxon>
    </lineage>
</organism>
<protein>
    <recommendedName>
        <fullName evidence="3">Endonuclease/exonuclease/phosphatase domain-containing protein</fullName>
    </recommendedName>
</protein>
<sequence>MRKNKGRDPKRRPRGIRAVVRNRLRARAHHTPLPSIQLANIQSLDNELDDLRARVKFQRDIRDCNLLCFTETLVNPAVPDHAIQPAEFFSVHRMHRRLESGMSSGGGLCLMEFTSVIISAVYIPPQADTDTALYELNEALTQHQTQHQDAVLIVAGDFNSANLKLAAPNFYQHITCPTKGSSSSEGVRERWTDQSLALQDALNDADWDMFRRSSDDINVFTEAVAGFIGKLVDDTVQKTIIRMFPNQKPWVDL</sequence>